<gene>
    <name evidence="1" type="ORF">RRG08_006095</name>
</gene>
<organism evidence="1 2">
    <name type="scientific">Elysia crispata</name>
    <name type="common">lettuce slug</name>
    <dbReference type="NCBI Taxonomy" id="231223"/>
    <lineage>
        <taxon>Eukaryota</taxon>
        <taxon>Metazoa</taxon>
        <taxon>Spiralia</taxon>
        <taxon>Lophotrochozoa</taxon>
        <taxon>Mollusca</taxon>
        <taxon>Gastropoda</taxon>
        <taxon>Heterobranchia</taxon>
        <taxon>Euthyneura</taxon>
        <taxon>Panpulmonata</taxon>
        <taxon>Sacoglossa</taxon>
        <taxon>Placobranchoidea</taxon>
        <taxon>Plakobranchidae</taxon>
        <taxon>Elysia</taxon>
    </lineage>
</organism>
<dbReference type="AlphaFoldDB" id="A0AAE1AAW9"/>
<sequence length="115" mass="12807">CPPSLKSRTEVSSVTSLYPPLFCPPSLKSRTEVSSITSLYPPLFCPPSLKSRTEVSSITSLYPPLFCPPSFWSQQQDNTFNPGANRTKDEFGASFSPLRYPESILFDTLKCSDDF</sequence>
<feature type="non-terminal residue" evidence="1">
    <location>
        <position position="1"/>
    </location>
</feature>
<proteinExistence type="predicted"/>
<evidence type="ECO:0000313" key="2">
    <source>
        <dbReference type="Proteomes" id="UP001283361"/>
    </source>
</evidence>
<reference evidence="1" key="1">
    <citation type="journal article" date="2023" name="G3 (Bethesda)">
        <title>A reference genome for the long-term kleptoplast-retaining sea slug Elysia crispata morphotype clarki.</title>
        <authorList>
            <person name="Eastman K.E."/>
            <person name="Pendleton A.L."/>
            <person name="Shaikh M.A."/>
            <person name="Suttiyut T."/>
            <person name="Ogas R."/>
            <person name="Tomko P."/>
            <person name="Gavelis G."/>
            <person name="Widhalm J.R."/>
            <person name="Wisecaver J.H."/>
        </authorList>
    </citation>
    <scope>NUCLEOTIDE SEQUENCE</scope>
    <source>
        <strain evidence="1">ECLA1</strain>
    </source>
</reference>
<dbReference type="Proteomes" id="UP001283361">
    <property type="component" value="Unassembled WGS sequence"/>
</dbReference>
<evidence type="ECO:0000313" key="1">
    <source>
        <dbReference type="EMBL" id="KAK3784534.1"/>
    </source>
</evidence>
<dbReference type="EMBL" id="JAWDGP010002229">
    <property type="protein sequence ID" value="KAK3784534.1"/>
    <property type="molecule type" value="Genomic_DNA"/>
</dbReference>
<name>A0AAE1AAW9_9GAST</name>
<keyword evidence="2" id="KW-1185">Reference proteome</keyword>
<protein>
    <submittedName>
        <fullName evidence="1">Uncharacterized protein</fullName>
    </submittedName>
</protein>
<accession>A0AAE1AAW9</accession>
<comment type="caution">
    <text evidence="1">The sequence shown here is derived from an EMBL/GenBank/DDBJ whole genome shotgun (WGS) entry which is preliminary data.</text>
</comment>